<dbReference type="GeneID" id="24106718"/>
<name>R9NYY0_PSEHS</name>
<dbReference type="RefSeq" id="XP_012187439.1">
    <property type="nucleotide sequence ID" value="XM_012332049.1"/>
</dbReference>
<comment type="similarity">
    <text evidence="1">Belongs to the putative lipase ROG1 family.</text>
</comment>
<feature type="region of interest" description="Disordered" evidence="2">
    <location>
        <begin position="463"/>
        <end position="509"/>
    </location>
</feature>
<evidence type="ECO:0000259" key="4">
    <source>
        <dbReference type="Pfam" id="PF05057"/>
    </source>
</evidence>
<dbReference type="Pfam" id="PF05057">
    <property type="entry name" value="DUF676"/>
    <property type="match status" value="1"/>
</dbReference>
<keyword evidence="3" id="KW-0472">Membrane</keyword>
<dbReference type="PANTHER" id="PTHR12482:SF62">
    <property type="entry name" value="LIPASE ROG1-RELATED"/>
    <property type="match status" value="1"/>
</dbReference>
<proteinExistence type="inferred from homology"/>
<dbReference type="Gene3D" id="3.40.50.1820">
    <property type="entry name" value="alpha/beta hydrolase"/>
    <property type="match status" value="1"/>
</dbReference>
<evidence type="ECO:0000256" key="2">
    <source>
        <dbReference type="SAM" id="MobiDB-lite"/>
    </source>
</evidence>
<gene>
    <name evidence="5" type="ORF">PHSY_001418</name>
</gene>
<evidence type="ECO:0000256" key="1">
    <source>
        <dbReference type="ARBA" id="ARBA00007920"/>
    </source>
</evidence>
<evidence type="ECO:0000256" key="3">
    <source>
        <dbReference type="SAM" id="Phobius"/>
    </source>
</evidence>
<evidence type="ECO:0000313" key="6">
    <source>
        <dbReference type="Proteomes" id="UP000014071"/>
    </source>
</evidence>
<dbReference type="PANTHER" id="PTHR12482">
    <property type="entry name" value="LIPASE ROG1-RELATED-RELATED"/>
    <property type="match status" value="1"/>
</dbReference>
<dbReference type="HOGENOM" id="CLU_027968_0_0_1"/>
<dbReference type="InterPro" id="IPR029058">
    <property type="entry name" value="AB_hydrolase_fold"/>
</dbReference>
<sequence>MPSAPVHLVVIHHGLWGSPSNTSFLATTLAKFHGGLVSPSSPLTPPESASTISALASDHPNATRTDIRMVVLNSEVNSGDHTYDGIDWCGERLVKDIYAEVERIEKEDEDGKVGRISLIGYSLGGLVIRYAAGVMYADGFFGRGEGEKRQKRNGDEVRKALPFKSRPVPASMSTIATPHLGVTVTGSMFSKVAASVGSSNLGRSGKQLYLADRGWVPPTASSTNSTEETLHPDETTTDSGLCLVEALSDPRFNFITAMRLFSRIDIYANALSDLTVSYRTACFEPHDPFLLPDRIQLVRDTTHPPLLASFTTSATPKKDERSFWSKIAARLSTKNLPWMLNPQRFPFKFPLNYLALVALPVLLPVMLGLVVHKLHSDSKVSNRRVEEFERMWAMENGLLTREADGREEEDDSLKKVNGKKSSTKKMSKSLKLDKAVRGELERKRVSAFLSAVEAEAEETLREVGEDYIQNNPTSSSSSTSTPIDNARYTPKPNTPTHFPTLDTFTPSKDEHPLLPTQLRIISNLNNPSLLPHVKKHLVHFEDVLNSHAVIIVRTPTMDAHKKGIELIQAFVARFGL</sequence>
<keyword evidence="3" id="KW-1133">Transmembrane helix</keyword>
<feature type="compositionally biased region" description="Basic residues" evidence="2">
    <location>
        <begin position="416"/>
        <end position="428"/>
    </location>
</feature>
<dbReference type="InterPro" id="IPR044294">
    <property type="entry name" value="Lipase-like"/>
</dbReference>
<dbReference type="AlphaFoldDB" id="R9NYY0"/>
<dbReference type="Proteomes" id="UP000014071">
    <property type="component" value="Unassembled WGS sequence"/>
</dbReference>
<feature type="transmembrane region" description="Helical" evidence="3">
    <location>
        <begin position="353"/>
        <end position="374"/>
    </location>
</feature>
<feature type="domain" description="DUF676" evidence="4">
    <location>
        <begin position="4"/>
        <end position="280"/>
    </location>
</feature>
<organism evidence="5 6">
    <name type="scientific">Pseudozyma hubeiensis (strain SY62)</name>
    <name type="common">Yeast</name>
    <dbReference type="NCBI Taxonomy" id="1305764"/>
    <lineage>
        <taxon>Eukaryota</taxon>
        <taxon>Fungi</taxon>
        <taxon>Dikarya</taxon>
        <taxon>Basidiomycota</taxon>
        <taxon>Ustilaginomycotina</taxon>
        <taxon>Ustilaginomycetes</taxon>
        <taxon>Ustilaginales</taxon>
        <taxon>Ustilaginaceae</taxon>
        <taxon>Pseudozyma</taxon>
    </lineage>
</organism>
<dbReference type="SUPFAM" id="SSF53474">
    <property type="entry name" value="alpha/beta-Hydrolases"/>
    <property type="match status" value="1"/>
</dbReference>
<feature type="compositionally biased region" description="Polar residues" evidence="2">
    <location>
        <begin position="494"/>
        <end position="506"/>
    </location>
</feature>
<accession>R9NYY0</accession>
<dbReference type="EMBL" id="DF238778">
    <property type="protein sequence ID" value="GAC93852.1"/>
    <property type="molecule type" value="Genomic_DNA"/>
</dbReference>
<feature type="region of interest" description="Disordered" evidence="2">
    <location>
        <begin position="403"/>
        <end position="430"/>
    </location>
</feature>
<dbReference type="InterPro" id="IPR007751">
    <property type="entry name" value="DUF676_lipase-like"/>
</dbReference>
<reference evidence="6" key="1">
    <citation type="journal article" date="2013" name="Genome Announc.">
        <title>Draft genome sequence of the basidiomycetous yeast-like fungus Pseudozyma hubeiensis SY62, which produces an abundant amount of the biosurfactant mannosylerythritol lipids.</title>
        <authorList>
            <person name="Konishi M."/>
            <person name="Hatada Y."/>
            <person name="Horiuchi J."/>
        </authorList>
    </citation>
    <scope>NUCLEOTIDE SEQUENCE [LARGE SCALE GENOMIC DNA]</scope>
    <source>
        <strain evidence="6">SY62</strain>
    </source>
</reference>
<protein>
    <submittedName>
        <fullName evidence="5">Lipid particle protein</fullName>
    </submittedName>
</protein>
<dbReference type="eggNOG" id="KOG4372">
    <property type="taxonomic scope" value="Eukaryota"/>
</dbReference>
<dbReference type="OrthoDB" id="273452at2759"/>
<keyword evidence="6" id="KW-1185">Reference proteome</keyword>
<keyword evidence="3" id="KW-0812">Transmembrane</keyword>
<evidence type="ECO:0000313" key="5">
    <source>
        <dbReference type="EMBL" id="GAC93852.1"/>
    </source>
</evidence>